<reference evidence="4 5" key="1">
    <citation type="submission" date="2021-01" db="EMBL/GenBank/DDBJ databases">
        <title>Sequencing the genomes of 1000 actinobacteria strains.</title>
        <authorList>
            <person name="Klenk H.-P."/>
        </authorList>
    </citation>
    <scope>NUCLEOTIDE SEQUENCE [LARGE SCALE GENOMIC DNA]</scope>
    <source>
        <strain evidence="4 5">DSM 13057</strain>
    </source>
</reference>
<evidence type="ECO:0000256" key="1">
    <source>
        <dbReference type="SAM" id="MobiDB-lite"/>
    </source>
</evidence>
<feature type="transmembrane region" description="Helical" evidence="2">
    <location>
        <begin position="64"/>
        <end position="88"/>
    </location>
</feature>
<evidence type="ECO:0000259" key="3">
    <source>
        <dbReference type="Pfam" id="PF13828"/>
    </source>
</evidence>
<dbReference type="Pfam" id="PF13828">
    <property type="entry name" value="DUF4190"/>
    <property type="match status" value="1"/>
</dbReference>
<dbReference type="Proteomes" id="UP000776164">
    <property type="component" value="Unassembled WGS sequence"/>
</dbReference>
<proteinExistence type="predicted"/>
<keyword evidence="5" id="KW-1185">Reference proteome</keyword>
<protein>
    <submittedName>
        <fullName evidence="4">Peptidyl-prolyl cis-trans isomerase B (Cyclophilin B)</fullName>
        <ecNumber evidence="4">5.2.1.8</ecNumber>
    </submittedName>
</protein>
<dbReference type="RefSeq" id="WP_205109622.1">
    <property type="nucleotide sequence ID" value="NZ_BAAAHT010000002.1"/>
</dbReference>
<name>A0ABS2L6G3_9MICO</name>
<keyword evidence="2" id="KW-1133">Transmembrane helix</keyword>
<dbReference type="EC" id="5.2.1.8" evidence="4"/>
<organism evidence="4 5">
    <name type="scientific">Subtercola frigoramans</name>
    <dbReference type="NCBI Taxonomy" id="120298"/>
    <lineage>
        <taxon>Bacteria</taxon>
        <taxon>Bacillati</taxon>
        <taxon>Actinomycetota</taxon>
        <taxon>Actinomycetes</taxon>
        <taxon>Micrococcales</taxon>
        <taxon>Microbacteriaceae</taxon>
        <taxon>Subtercola</taxon>
    </lineage>
</organism>
<gene>
    <name evidence="4" type="ORF">JOE66_002322</name>
</gene>
<feature type="domain" description="DUF4190" evidence="3">
    <location>
        <begin position="64"/>
        <end position="118"/>
    </location>
</feature>
<keyword evidence="2" id="KW-0812">Transmembrane</keyword>
<accession>A0ABS2L6G3</accession>
<feature type="transmembrane region" description="Helical" evidence="2">
    <location>
        <begin position="100"/>
        <end position="133"/>
    </location>
</feature>
<evidence type="ECO:0000313" key="4">
    <source>
        <dbReference type="EMBL" id="MBM7472688.1"/>
    </source>
</evidence>
<dbReference type="GO" id="GO:0003755">
    <property type="term" value="F:peptidyl-prolyl cis-trans isomerase activity"/>
    <property type="evidence" value="ECO:0007669"/>
    <property type="project" value="UniProtKB-EC"/>
</dbReference>
<dbReference type="EMBL" id="JAFBBU010000001">
    <property type="protein sequence ID" value="MBM7472688.1"/>
    <property type="molecule type" value="Genomic_DNA"/>
</dbReference>
<dbReference type="InterPro" id="IPR025241">
    <property type="entry name" value="DUF4190"/>
</dbReference>
<feature type="region of interest" description="Disordered" evidence="1">
    <location>
        <begin position="1"/>
        <end position="31"/>
    </location>
</feature>
<sequence>MTDPSQNPPGDHHQPQPVNYGTTPIASVEGQPGTAPYAGQSQYGEQGQYAAAPPAAYGAARTNVLAIVAFALSFVVPLAAIVTGHIALGQIKRTGEQGHGFALAGTIIGYALTGLALIMVIAYVAFFIVLIAVAATNGQYSTGRYATY</sequence>
<feature type="compositionally biased region" description="Polar residues" evidence="1">
    <location>
        <begin position="16"/>
        <end position="25"/>
    </location>
</feature>
<keyword evidence="2" id="KW-0472">Membrane</keyword>
<evidence type="ECO:0000313" key="5">
    <source>
        <dbReference type="Proteomes" id="UP000776164"/>
    </source>
</evidence>
<comment type="caution">
    <text evidence="4">The sequence shown here is derived from an EMBL/GenBank/DDBJ whole genome shotgun (WGS) entry which is preliminary data.</text>
</comment>
<keyword evidence="4" id="KW-0413">Isomerase</keyword>
<evidence type="ECO:0000256" key="2">
    <source>
        <dbReference type="SAM" id="Phobius"/>
    </source>
</evidence>